<dbReference type="EMBL" id="JAINUF010000009">
    <property type="protein sequence ID" value="KAJ8350227.1"/>
    <property type="molecule type" value="Genomic_DNA"/>
</dbReference>
<sequence length="157" mass="17004">MDRTIAVSALYGALLCFTLTFLFFPLVGFDISRSSDGLPAPPAAAGPPQGKVYYGWVNSLINIQPLDRASPRWPIKNSNWQSIAKAASCRGARAGGCDRSLEATSKGELRDQGREAKILDVIMDKKAPLRDLRLPGGPSPPYTESKQTKTGFPEPLK</sequence>
<protein>
    <submittedName>
        <fullName evidence="2">Uncharacterized protein</fullName>
    </submittedName>
</protein>
<gene>
    <name evidence="2" type="ORF">SKAU_G00253570</name>
</gene>
<evidence type="ECO:0000313" key="2">
    <source>
        <dbReference type="EMBL" id="KAJ8350227.1"/>
    </source>
</evidence>
<keyword evidence="3" id="KW-1185">Reference proteome</keyword>
<evidence type="ECO:0000256" key="1">
    <source>
        <dbReference type="SAM" id="MobiDB-lite"/>
    </source>
</evidence>
<feature type="region of interest" description="Disordered" evidence="1">
    <location>
        <begin position="129"/>
        <end position="157"/>
    </location>
</feature>
<evidence type="ECO:0000313" key="3">
    <source>
        <dbReference type="Proteomes" id="UP001152622"/>
    </source>
</evidence>
<reference evidence="2" key="1">
    <citation type="journal article" date="2023" name="Science">
        <title>Genome structures resolve the early diversification of teleost fishes.</title>
        <authorList>
            <person name="Parey E."/>
            <person name="Louis A."/>
            <person name="Montfort J."/>
            <person name="Bouchez O."/>
            <person name="Roques C."/>
            <person name="Iampietro C."/>
            <person name="Lluch J."/>
            <person name="Castinel A."/>
            <person name="Donnadieu C."/>
            <person name="Desvignes T."/>
            <person name="Floi Bucao C."/>
            <person name="Jouanno E."/>
            <person name="Wen M."/>
            <person name="Mejri S."/>
            <person name="Dirks R."/>
            <person name="Jansen H."/>
            <person name="Henkel C."/>
            <person name="Chen W.J."/>
            <person name="Zahm M."/>
            <person name="Cabau C."/>
            <person name="Klopp C."/>
            <person name="Thompson A.W."/>
            <person name="Robinson-Rechavi M."/>
            <person name="Braasch I."/>
            <person name="Lecointre G."/>
            <person name="Bobe J."/>
            <person name="Postlethwait J.H."/>
            <person name="Berthelot C."/>
            <person name="Roest Crollius H."/>
            <person name="Guiguen Y."/>
        </authorList>
    </citation>
    <scope>NUCLEOTIDE SEQUENCE</scope>
    <source>
        <strain evidence="2">WJC10195</strain>
    </source>
</reference>
<comment type="caution">
    <text evidence="2">The sequence shown here is derived from an EMBL/GenBank/DDBJ whole genome shotgun (WGS) entry which is preliminary data.</text>
</comment>
<accession>A0A9Q1IS51</accession>
<name>A0A9Q1IS51_SYNKA</name>
<organism evidence="2 3">
    <name type="scientific">Synaphobranchus kaupii</name>
    <name type="common">Kaup's arrowtooth eel</name>
    <dbReference type="NCBI Taxonomy" id="118154"/>
    <lineage>
        <taxon>Eukaryota</taxon>
        <taxon>Metazoa</taxon>
        <taxon>Chordata</taxon>
        <taxon>Craniata</taxon>
        <taxon>Vertebrata</taxon>
        <taxon>Euteleostomi</taxon>
        <taxon>Actinopterygii</taxon>
        <taxon>Neopterygii</taxon>
        <taxon>Teleostei</taxon>
        <taxon>Anguilliformes</taxon>
        <taxon>Synaphobranchidae</taxon>
        <taxon>Synaphobranchus</taxon>
    </lineage>
</organism>
<dbReference type="AlphaFoldDB" id="A0A9Q1IS51"/>
<dbReference type="Proteomes" id="UP001152622">
    <property type="component" value="Chromosome 9"/>
</dbReference>
<proteinExistence type="predicted"/>
<dbReference type="OrthoDB" id="8960256at2759"/>